<dbReference type="Gene3D" id="3.40.50.150">
    <property type="entry name" value="Vaccinia Virus protein VP39"/>
    <property type="match status" value="2"/>
</dbReference>
<dbReference type="GO" id="GO:0032259">
    <property type="term" value="P:methylation"/>
    <property type="evidence" value="ECO:0007669"/>
    <property type="project" value="UniProtKB-KW"/>
</dbReference>
<evidence type="ECO:0000256" key="1">
    <source>
        <dbReference type="ARBA" id="ARBA00022603"/>
    </source>
</evidence>
<keyword evidence="1 4" id="KW-0489">Methyltransferase</keyword>
<dbReference type="InterPro" id="IPR012327">
    <property type="entry name" value="MeTrfase_D12"/>
</dbReference>
<comment type="caution">
    <text evidence="4">The sequence shown here is derived from an EMBL/GenBank/DDBJ whole genome shotgun (WGS) entry which is preliminary data.</text>
</comment>
<gene>
    <name evidence="4" type="ORF">FuraDRAFT_0247</name>
</gene>
<dbReference type="InterPro" id="IPR029063">
    <property type="entry name" value="SAM-dependent_MTases_sf"/>
</dbReference>
<dbReference type="SUPFAM" id="SSF53335">
    <property type="entry name" value="S-adenosyl-L-methionine-dependent methyltransferases"/>
    <property type="match status" value="1"/>
</dbReference>
<dbReference type="GO" id="GO:1904047">
    <property type="term" value="F:S-adenosyl-L-methionine binding"/>
    <property type="evidence" value="ECO:0007669"/>
    <property type="project" value="TreeGrafter"/>
</dbReference>
<organism evidence="4 5">
    <name type="scientific">Pseudogulbenkiania ferrooxidans 2002</name>
    <dbReference type="NCBI Taxonomy" id="279714"/>
    <lineage>
        <taxon>Bacteria</taxon>
        <taxon>Pseudomonadati</taxon>
        <taxon>Pseudomonadota</taxon>
        <taxon>Betaproteobacteria</taxon>
        <taxon>Neisseriales</taxon>
        <taxon>Chromobacteriaceae</taxon>
        <taxon>Pseudogulbenkiania</taxon>
    </lineage>
</organism>
<evidence type="ECO:0000313" key="5">
    <source>
        <dbReference type="Proteomes" id="UP000003165"/>
    </source>
</evidence>
<name>B9YYR2_9NEIS</name>
<evidence type="ECO:0000256" key="2">
    <source>
        <dbReference type="ARBA" id="ARBA00022679"/>
    </source>
</evidence>
<keyword evidence="5" id="KW-1185">Reference proteome</keyword>
<dbReference type="PIRSF" id="PIRSF000398">
    <property type="entry name" value="M_m6A_EcoRV"/>
    <property type="match status" value="1"/>
</dbReference>
<dbReference type="EMBL" id="ACIS01000001">
    <property type="protein sequence ID" value="EEG10265.1"/>
    <property type="molecule type" value="Genomic_DNA"/>
</dbReference>
<dbReference type="eggNOG" id="COG0338">
    <property type="taxonomic scope" value="Bacteria"/>
</dbReference>
<evidence type="ECO:0000313" key="4">
    <source>
        <dbReference type="EMBL" id="EEG10265.1"/>
    </source>
</evidence>
<dbReference type="GO" id="GO:0009307">
    <property type="term" value="P:DNA restriction-modification system"/>
    <property type="evidence" value="ECO:0007669"/>
    <property type="project" value="InterPro"/>
</dbReference>
<dbReference type="GO" id="GO:0009007">
    <property type="term" value="F:site-specific DNA-methyltransferase (adenine-specific) activity"/>
    <property type="evidence" value="ECO:0007669"/>
    <property type="project" value="UniProtKB-EC"/>
</dbReference>
<sequence>MTSNITRPAMRYHGGKFRLAPWILSFLPEHRVYVEPFGGGGSVLLRKDRSHAEVYNDLDGEVVNLFRVVRDSGDELVRQVELTPFAREEFKQAYQESADPIEQARRTLVRSYMGFGSAGASGQSTGFRANSNRSNKTPAHDWADFPSALASIVDRFRGVVIENRDALQCMQHHDSETTLHYVDPPYVHSTRNLRTRAPAYRHEMSDDDHRQLAAGLRELRGMVVLSGYPCELYDQELFADWERHECRALADGAKARTEVIWLNPACSAALHGAGLFAAGTAA</sequence>
<dbReference type="PANTHER" id="PTHR30481:SF4">
    <property type="entry name" value="SITE-SPECIFIC DNA-METHYLTRANSFERASE (ADENINE-SPECIFIC)"/>
    <property type="match status" value="1"/>
</dbReference>
<accession>B9YYR2</accession>
<dbReference type="Proteomes" id="UP000003165">
    <property type="component" value="Unassembled WGS sequence"/>
</dbReference>
<dbReference type="GO" id="GO:0043565">
    <property type="term" value="F:sequence-specific DNA binding"/>
    <property type="evidence" value="ECO:0007669"/>
    <property type="project" value="TreeGrafter"/>
</dbReference>
<keyword evidence="2 4" id="KW-0808">Transferase</keyword>
<proteinExistence type="predicted"/>
<dbReference type="RefSeq" id="WP_008952267.1">
    <property type="nucleotide sequence ID" value="NZ_ACIS01000001.1"/>
</dbReference>
<dbReference type="GO" id="GO:0006298">
    <property type="term" value="P:mismatch repair"/>
    <property type="evidence" value="ECO:0007669"/>
    <property type="project" value="TreeGrafter"/>
</dbReference>
<dbReference type="AlphaFoldDB" id="B9YYR2"/>
<keyword evidence="3" id="KW-0949">S-adenosyl-L-methionine</keyword>
<dbReference type="PRINTS" id="PR00505">
    <property type="entry name" value="D12N6MTFRASE"/>
</dbReference>
<reference evidence="4 5" key="1">
    <citation type="submission" date="2009-02" db="EMBL/GenBank/DDBJ databases">
        <title>Sequencing of the draft genome and assembly of Lutiella nitroferrum 2002.</title>
        <authorList>
            <consortium name="US DOE Joint Genome Institute (JGI-PGF)"/>
            <person name="Lucas S."/>
            <person name="Copeland A."/>
            <person name="Lapidus A."/>
            <person name="Glavina del Rio T."/>
            <person name="Tice H."/>
            <person name="Bruce D."/>
            <person name="Goodwin L."/>
            <person name="Pitluck S."/>
            <person name="Larimer F."/>
            <person name="Land M.L."/>
            <person name="Hauser L."/>
            <person name="Coates J.D."/>
        </authorList>
    </citation>
    <scope>NUCLEOTIDE SEQUENCE [LARGE SCALE GENOMIC DNA]</scope>
    <source>
        <strain evidence="4 5">2002</strain>
    </source>
</reference>
<dbReference type="REBASE" id="46839">
    <property type="entry name" value="M.Lni2002ORF247P"/>
</dbReference>
<dbReference type="InterPro" id="IPR012263">
    <property type="entry name" value="M_m6A_EcoRV"/>
</dbReference>
<protein>
    <submittedName>
        <fullName evidence="4">D12 class N6 adenine-specific DNA methyltransferase</fullName>
    </submittedName>
</protein>
<dbReference type="PANTHER" id="PTHR30481">
    <property type="entry name" value="DNA ADENINE METHYLASE"/>
    <property type="match status" value="1"/>
</dbReference>
<dbReference type="Pfam" id="PF02086">
    <property type="entry name" value="MethyltransfD12"/>
    <property type="match status" value="1"/>
</dbReference>
<evidence type="ECO:0000256" key="3">
    <source>
        <dbReference type="ARBA" id="ARBA00022691"/>
    </source>
</evidence>